<keyword evidence="2" id="KW-1185">Reference proteome</keyword>
<accession>A0ACA9T957</accession>
<name>A0ACA9T957_BIOOC</name>
<evidence type="ECO:0000313" key="2">
    <source>
        <dbReference type="Proteomes" id="UP000836387"/>
    </source>
</evidence>
<sequence length="129" mass="14137">MASLKQLSVALAAAILSFPNRTVAGSAETTEFTVRSDSSAIQGGDFATRSVDEEDQRNVAARGFYELDERGIEEELGLSKRGSMKCRICNGAHPSTNCPFKKGRKRNVEDDISIAARDFYELDELSVDQ</sequence>
<proteinExistence type="predicted"/>
<comment type="caution">
    <text evidence="1">The sequence shown here is derived from an EMBL/GenBank/DDBJ whole genome shotgun (WGS) entry which is preliminary data.</text>
</comment>
<gene>
    <name evidence="1" type="ORF">CRV2_00004598</name>
</gene>
<dbReference type="EMBL" id="CADEHS020000001">
    <property type="protein sequence ID" value="CAG9937412.1"/>
    <property type="molecule type" value="Genomic_DNA"/>
</dbReference>
<dbReference type="Proteomes" id="UP000836387">
    <property type="component" value="Unassembled WGS sequence"/>
</dbReference>
<protein>
    <submittedName>
        <fullName evidence="1">Uncharacterized protein</fullName>
    </submittedName>
</protein>
<evidence type="ECO:0000313" key="1">
    <source>
        <dbReference type="EMBL" id="CAG9937412.1"/>
    </source>
</evidence>
<reference evidence="1" key="2">
    <citation type="submission" date="2021-10" db="EMBL/GenBank/DDBJ databases">
        <authorList>
            <person name="Piombo E."/>
        </authorList>
    </citation>
    <scope>NUCLEOTIDE SEQUENCE</scope>
</reference>
<organism evidence="1 2">
    <name type="scientific">Clonostachys rosea f. rosea IK726</name>
    <dbReference type="NCBI Taxonomy" id="1349383"/>
    <lineage>
        <taxon>Eukaryota</taxon>
        <taxon>Fungi</taxon>
        <taxon>Dikarya</taxon>
        <taxon>Ascomycota</taxon>
        <taxon>Pezizomycotina</taxon>
        <taxon>Sordariomycetes</taxon>
        <taxon>Hypocreomycetidae</taxon>
        <taxon>Hypocreales</taxon>
        <taxon>Bionectriaceae</taxon>
        <taxon>Clonostachys</taxon>
    </lineage>
</organism>
<reference evidence="1" key="1">
    <citation type="submission" date="2020-04" db="EMBL/GenBank/DDBJ databases">
        <authorList>
            <person name="Broberg M."/>
        </authorList>
    </citation>
    <scope>NUCLEOTIDE SEQUENCE</scope>
</reference>